<feature type="non-terminal residue" evidence="1">
    <location>
        <position position="74"/>
    </location>
</feature>
<reference evidence="1 2" key="1">
    <citation type="journal article" date="2023" name="Plants (Basel)">
        <title>Bridging the Gap: Combining Genomics and Transcriptomics Approaches to Understand Stylosanthes scabra, an Orphan Legume from the Brazilian Caatinga.</title>
        <authorList>
            <person name="Ferreira-Neto J.R.C."/>
            <person name="da Silva M.D."/>
            <person name="Binneck E."/>
            <person name="de Melo N.F."/>
            <person name="da Silva R.H."/>
            <person name="de Melo A.L.T.M."/>
            <person name="Pandolfi V."/>
            <person name="Bustamante F.O."/>
            <person name="Brasileiro-Vidal A.C."/>
            <person name="Benko-Iseppon A.M."/>
        </authorList>
    </citation>
    <scope>NUCLEOTIDE SEQUENCE [LARGE SCALE GENOMIC DNA]</scope>
    <source>
        <tissue evidence="1">Leaves</tissue>
    </source>
</reference>
<dbReference type="Proteomes" id="UP001341840">
    <property type="component" value="Unassembled WGS sequence"/>
</dbReference>
<proteinExistence type="predicted"/>
<keyword evidence="2" id="KW-1185">Reference proteome</keyword>
<accession>A0ABU6XSV0</accession>
<organism evidence="1 2">
    <name type="scientific">Stylosanthes scabra</name>
    <dbReference type="NCBI Taxonomy" id="79078"/>
    <lineage>
        <taxon>Eukaryota</taxon>
        <taxon>Viridiplantae</taxon>
        <taxon>Streptophyta</taxon>
        <taxon>Embryophyta</taxon>
        <taxon>Tracheophyta</taxon>
        <taxon>Spermatophyta</taxon>
        <taxon>Magnoliopsida</taxon>
        <taxon>eudicotyledons</taxon>
        <taxon>Gunneridae</taxon>
        <taxon>Pentapetalae</taxon>
        <taxon>rosids</taxon>
        <taxon>fabids</taxon>
        <taxon>Fabales</taxon>
        <taxon>Fabaceae</taxon>
        <taxon>Papilionoideae</taxon>
        <taxon>50 kb inversion clade</taxon>
        <taxon>dalbergioids sensu lato</taxon>
        <taxon>Dalbergieae</taxon>
        <taxon>Pterocarpus clade</taxon>
        <taxon>Stylosanthes</taxon>
    </lineage>
</organism>
<evidence type="ECO:0000313" key="1">
    <source>
        <dbReference type="EMBL" id="MED6200411.1"/>
    </source>
</evidence>
<protein>
    <submittedName>
        <fullName evidence="1">Uncharacterized protein</fullName>
    </submittedName>
</protein>
<evidence type="ECO:0000313" key="2">
    <source>
        <dbReference type="Proteomes" id="UP001341840"/>
    </source>
</evidence>
<sequence length="74" mass="8273">MSARICKQGIRDEEYPETLDGMMGKVLLFRIYVKSGHLKGTDNVYSVAAICDDEELVEMNLPVDFVLDGFDTGL</sequence>
<gene>
    <name evidence="1" type="ORF">PIB30_084777</name>
</gene>
<name>A0ABU6XSV0_9FABA</name>
<comment type="caution">
    <text evidence="1">The sequence shown here is derived from an EMBL/GenBank/DDBJ whole genome shotgun (WGS) entry which is preliminary data.</text>
</comment>
<dbReference type="EMBL" id="JASCZI010212835">
    <property type="protein sequence ID" value="MED6200411.1"/>
    <property type="molecule type" value="Genomic_DNA"/>
</dbReference>